<dbReference type="OrthoDB" id="2861623at2759"/>
<protein>
    <recommendedName>
        <fullName evidence="4">Terpene synthase</fullName>
        <ecNumber evidence="4">4.2.3.-</ecNumber>
    </recommendedName>
</protein>
<dbReference type="GO" id="GO:0010333">
    <property type="term" value="F:terpene synthase activity"/>
    <property type="evidence" value="ECO:0007669"/>
    <property type="project" value="InterPro"/>
</dbReference>
<dbReference type="PANTHER" id="PTHR35201">
    <property type="entry name" value="TERPENE SYNTHASE"/>
    <property type="match status" value="1"/>
</dbReference>
<dbReference type="SFLD" id="SFLDG01020">
    <property type="entry name" value="Terpene_Cyclase_Like_2"/>
    <property type="match status" value="1"/>
</dbReference>
<dbReference type="EMBL" id="ML996566">
    <property type="protein sequence ID" value="KAF2761567.1"/>
    <property type="molecule type" value="Genomic_DNA"/>
</dbReference>
<name>A0A6A6WIP0_9PEZI</name>
<dbReference type="Pfam" id="PF19086">
    <property type="entry name" value="Terpene_syn_C_2"/>
    <property type="match status" value="1"/>
</dbReference>
<sequence>MSRLRQSQPIAGENIERITIRMPELFVSFLKDAPLLNAEYTEVKYEAEEAITRECSLSTRVSKAIMKCDWAYLAAIVAHNADRDRYRTLCDWGNWVFPFDDLFDDGELRADYESAKTTMDQLLGPFVENVSMCGRQVAQRPSLLRFHDGLVHRIQGAASKGAYARYLKGMVDYCNGTLEQVQKVQDDNVPAIEEFLAMRRRSVCVSALFALIEYVHNLDIPDYVFENAAIREIEEAGIDIILMHNDLLSYYKEESERVPHNLVAVARMSGMTGQEAVSFIGSSIDKRYSDLRKAASLVPLWGTPVTAEVEKYIQGIRNVIKANLYWSFGSHRYLSEEQKKRWRSRGEIEVLANPQYLVSLSI</sequence>
<dbReference type="InterPro" id="IPR034686">
    <property type="entry name" value="Terpene_cyclase-like_2"/>
</dbReference>
<keyword evidence="6" id="KW-1185">Reference proteome</keyword>
<organism evidence="5 6">
    <name type="scientific">Pseudovirgaria hyperparasitica</name>
    <dbReference type="NCBI Taxonomy" id="470096"/>
    <lineage>
        <taxon>Eukaryota</taxon>
        <taxon>Fungi</taxon>
        <taxon>Dikarya</taxon>
        <taxon>Ascomycota</taxon>
        <taxon>Pezizomycotina</taxon>
        <taxon>Dothideomycetes</taxon>
        <taxon>Dothideomycetes incertae sedis</taxon>
        <taxon>Acrospermales</taxon>
        <taxon>Acrospermaceae</taxon>
        <taxon>Pseudovirgaria</taxon>
    </lineage>
</organism>
<dbReference type="PANTHER" id="PTHR35201:SF4">
    <property type="entry name" value="BETA-PINACENE SYNTHASE-RELATED"/>
    <property type="match status" value="1"/>
</dbReference>
<dbReference type="SFLD" id="SFLDS00005">
    <property type="entry name" value="Isoprenoid_Synthase_Type_I"/>
    <property type="match status" value="1"/>
</dbReference>
<dbReference type="GO" id="GO:0008299">
    <property type="term" value="P:isoprenoid biosynthetic process"/>
    <property type="evidence" value="ECO:0007669"/>
    <property type="project" value="UniProtKB-ARBA"/>
</dbReference>
<dbReference type="InterPro" id="IPR008949">
    <property type="entry name" value="Isoprenoid_synthase_dom_sf"/>
</dbReference>
<evidence type="ECO:0000256" key="1">
    <source>
        <dbReference type="ARBA" id="ARBA00001946"/>
    </source>
</evidence>
<dbReference type="AlphaFoldDB" id="A0A6A6WIP0"/>
<dbReference type="RefSeq" id="XP_033604018.1">
    <property type="nucleotide sequence ID" value="XM_033746398.1"/>
</dbReference>
<evidence type="ECO:0000256" key="4">
    <source>
        <dbReference type="RuleBase" id="RU366034"/>
    </source>
</evidence>
<dbReference type="Proteomes" id="UP000799437">
    <property type="component" value="Unassembled WGS sequence"/>
</dbReference>
<reference evidence="5" key="1">
    <citation type="journal article" date="2020" name="Stud. Mycol.">
        <title>101 Dothideomycetes genomes: a test case for predicting lifestyles and emergence of pathogens.</title>
        <authorList>
            <person name="Haridas S."/>
            <person name="Albert R."/>
            <person name="Binder M."/>
            <person name="Bloem J."/>
            <person name="Labutti K."/>
            <person name="Salamov A."/>
            <person name="Andreopoulos B."/>
            <person name="Baker S."/>
            <person name="Barry K."/>
            <person name="Bills G."/>
            <person name="Bluhm B."/>
            <person name="Cannon C."/>
            <person name="Castanera R."/>
            <person name="Culley D."/>
            <person name="Daum C."/>
            <person name="Ezra D."/>
            <person name="Gonzalez J."/>
            <person name="Henrissat B."/>
            <person name="Kuo A."/>
            <person name="Liang C."/>
            <person name="Lipzen A."/>
            <person name="Lutzoni F."/>
            <person name="Magnuson J."/>
            <person name="Mondo S."/>
            <person name="Nolan M."/>
            <person name="Ohm R."/>
            <person name="Pangilinan J."/>
            <person name="Park H.-J."/>
            <person name="Ramirez L."/>
            <person name="Alfaro M."/>
            <person name="Sun H."/>
            <person name="Tritt A."/>
            <person name="Yoshinaga Y."/>
            <person name="Zwiers L.-H."/>
            <person name="Turgeon B."/>
            <person name="Goodwin S."/>
            <person name="Spatafora J."/>
            <person name="Crous P."/>
            <person name="Grigoriev I."/>
        </authorList>
    </citation>
    <scope>NUCLEOTIDE SEQUENCE</scope>
    <source>
        <strain evidence="5">CBS 121739</strain>
    </source>
</reference>
<dbReference type="SUPFAM" id="SSF48576">
    <property type="entry name" value="Terpenoid synthases"/>
    <property type="match status" value="1"/>
</dbReference>
<proteinExistence type="inferred from homology"/>
<gene>
    <name evidence="5" type="ORF">EJ05DRAFT_496475</name>
</gene>
<comment type="similarity">
    <text evidence="2 4">Belongs to the terpene synthase family.</text>
</comment>
<evidence type="ECO:0000256" key="3">
    <source>
        <dbReference type="ARBA" id="ARBA00022842"/>
    </source>
</evidence>
<keyword evidence="3 4" id="KW-0460">Magnesium</keyword>
<evidence type="ECO:0000313" key="6">
    <source>
        <dbReference type="Proteomes" id="UP000799437"/>
    </source>
</evidence>
<keyword evidence="4" id="KW-0479">Metal-binding</keyword>
<evidence type="ECO:0000256" key="2">
    <source>
        <dbReference type="ARBA" id="ARBA00006333"/>
    </source>
</evidence>
<dbReference type="Gene3D" id="1.10.600.10">
    <property type="entry name" value="Farnesyl Diphosphate Synthase"/>
    <property type="match status" value="1"/>
</dbReference>
<keyword evidence="4" id="KW-0456">Lyase</keyword>
<evidence type="ECO:0000313" key="5">
    <source>
        <dbReference type="EMBL" id="KAF2761567.1"/>
    </source>
</evidence>
<dbReference type="EC" id="4.2.3.-" evidence="4"/>
<comment type="cofactor">
    <cofactor evidence="1 4">
        <name>Mg(2+)</name>
        <dbReference type="ChEBI" id="CHEBI:18420"/>
    </cofactor>
</comment>
<dbReference type="GO" id="GO:0046872">
    <property type="term" value="F:metal ion binding"/>
    <property type="evidence" value="ECO:0007669"/>
    <property type="project" value="UniProtKB-KW"/>
</dbReference>
<accession>A0A6A6WIP0</accession>
<dbReference type="GeneID" id="54487452"/>